<dbReference type="eggNOG" id="COG2010">
    <property type="taxonomic scope" value="Bacteria"/>
</dbReference>
<evidence type="ECO:0000256" key="4">
    <source>
        <dbReference type="PROSITE-ProRule" id="PRU00433"/>
    </source>
</evidence>
<evidence type="ECO:0000256" key="2">
    <source>
        <dbReference type="ARBA" id="ARBA00022723"/>
    </source>
</evidence>
<dbReference type="GO" id="GO:0009055">
    <property type="term" value="F:electron transfer activity"/>
    <property type="evidence" value="ECO:0007669"/>
    <property type="project" value="InterPro"/>
</dbReference>
<sequence precursor="true">MKKLIQLLLAASFIFALTLILPTACSKAKAPAALIEIDCTDSISFSQQVLPIIQANCASCHDSGAGTNPVLSNYAEISENGIALLNTLKGSPQLMTQGGPALPDSLIRQIQCWIQQGKQNN</sequence>
<reference evidence="7 8" key="1">
    <citation type="journal article" date="2011" name="Stand. Genomic Sci.">
        <title>Complete genome sequence of the gliding freshwater bacterium Fluviicola taffensis type strain (RW262).</title>
        <authorList>
            <person name="Woyke T."/>
            <person name="Chertkov O."/>
            <person name="Lapidus A."/>
            <person name="Nolan M."/>
            <person name="Lucas S."/>
            <person name="Del Rio T.G."/>
            <person name="Tice H."/>
            <person name="Cheng J.F."/>
            <person name="Tapia R."/>
            <person name="Han C."/>
            <person name="Goodwin L."/>
            <person name="Pitluck S."/>
            <person name="Liolios K."/>
            <person name="Pagani I."/>
            <person name="Ivanova N."/>
            <person name="Huntemann M."/>
            <person name="Mavromatis K."/>
            <person name="Mikhailova N."/>
            <person name="Pati A."/>
            <person name="Chen A."/>
            <person name="Palaniappan K."/>
            <person name="Land M."/>
            <person name="Hauser L."/>
            <person name="Brambilla E.M."/>
            <person name="Rohde M."/>
            <person name="Mwirichia R."/>
            <person name="Sikorski J."/>
            <person name="Tindall B.J."/>
            <person name="Goker M."/>
            <person name="Bristow J."/>
            <person name="Eisen J.A."/>
            <person name="Markowitz V."/>
            <person name="Hugenholtz P."/>
            <person name="Klenk H.P."/>
            <person name="Kyrpides N.C."/>
        </authorList>
    </citation>
    <scope>NUCLEOTIDE SEQUENCE [LARGE SCALE GENOMIC DNA]</scope>
    <source>
        <strain evidence="8">DSM 16823 / RW262 / RW262</strain>
    </source>
</reference>
<dbReference type="GO" id="GO:0046872">
    <property type="term" value="F:metal ion binding"/>
    <property type="evidence" value="ECO:0007669"/>
    <property type="project" value="UniProtKB-KW"/>
</dbReference>
<feature type="signal peptide" evidence="5">
    <location>
        <begin position="1"/>
        <end position="28"/>
    </location>
</feature>
<protein>
    <recommendedName>
        <fullName evidence="6">Cytochrome c domain-containing protein</fullName>
    </recommendedName>
</protein>
<keyword evidence="5" id="KW-0732">Signal</keyword>
<gene>
    <name evidence="7" type="ordered locus">Fluta_0613</name>
</gene>
<name>F2IGL1_FLUTR</name>
<dbReference type="HOGENOM" id="CLU_141559_1_1_10"/>
<organism evidence="7 8">
    <name type="scientific">Fluviicola taffensis (strain DSM 16823 / NCIMB 13979 / RW262)</name>
    <dbReference type="NCBI Taxonomy" id="755732"/>
    <lineage>
        <taxon>Bacteria</taxon>
        <taxon>Pseudomonadati</taxon>
        <taxon>Bacteroidota</taxon>
        <taxon>Flavobacteriia</taxon>
        <taxon>Flavobacteriales</taxon>
        <taxon>Crocinitomicaceae</taxon>
        <taxon>Fluviicola</taxon>
    </lineage>
</organism>
<reference evidence="8" key="2">
    <citation type="submission" date="2011-02" db="EMBL/GenBank/DDBJ databases">
        <title>The complete genome of Fluviicola taffensis DSM 16823.</title>
        <authorList>
            <consortium name="US DOE Joint Genome Institute (JGI-PGF)"/>
            <person name="Lucas S."/>
            <person name="Copeland A."/>
            <person name="Lapidus A."/>
            <person name="Bruce D."/>
            <person name="Goodwin L."/>
            <person name="Pitluck S."/>
            <person name="Kyrpides N."/>
            <person name="Mavromatis K."/>
            <person name="Ivanova N."/>
            <person name="Mikhailova N."/>
            <person name="Pagani I."/>
            <person name="Chertkov O."/>
            <person name="Detter J.C."/>
            <person name="Han C."/>
            <person name="Tapia R."/>
            <person name="Land M."/>
            <person name="Hauser L."/>
            <person name="Markowitz V."/>
            <person name="Cheng J.-F."/>
            <person name="Hugenholtz P."/>
            <person name="Woyke T."/>
            <person name="Wu D."/>
            <person name="Tindall B."/>
            <person name="Pomrenke H.G."/>
            <person name="Brambilla E."/>
            <person name="Klenk H.-P."/>
            <person name="Eisen J.A."/>
        </authorList>
    </citation>
    <scope>NUCLEOTIDE SEQUENCE [LARGE SCALE GENOMIC DNA]</scope>
    <source>
        <strain evidence="8">DSM 16823 / RW262 / RW262</strain>
    </source>
</reference>
<keyword evidence="3 4" id="KW-0408">Iron</keyword>
<feature type="domain" description="Cytochrome c" evidence="6">
    <location>
        <begin position="41"/>
        <end position="118"/>
    </location>
</feature>
<dbReference type="RefSeq" id="WP_013685389.1">
    <property type="nucleotide sequence ID" value="NC_015321.1"/>
</dbReference>
<dbReference type="STRING" id="755732.Fluta_0613"/>
<evidence type="ECO:0000313" key="7">
    <source>
        <dbReference type="EMBL" id="AEA42617.1"/>
    </source>
</evidence>
<dbReference type="EMBL" id="CP002542">
    <property type="protein sequence ID" value="AEA42617.1"/>
    <property type="molecule type" value="Genomic_DNA"/>
</dbReference>
<evidence type="ECO:0000256" key="1">
    <source>
        <dbReference type="ARBA" id="ARBA00022617"/>
    </source>
</evidence>
<feature type="chain" id="PRO_5003283451" description="Cytochrome c domain-containing protein" evidence="5">
    <location>
        <begin position="29"/>
        <end position="121"/>
    </location>
</feature>
<keyword evidence="1 4" id="KW-0349">Heme</keyword>
<keyword evidence="2 4" id="KW-0479">Metal-binding</keyword>
<dbReference type="InterPro" id="IPR009056">
    <property type="entry name" value="Cyt_c-like_dom"/>
</dbReference>
<evidence type="ECO:0000313" key="8">
    <source>
        <dbReference type="Proteomes" id="UP000007463"/>
    </source>
</evidence>
<keyword evidence="8" id="KW-1185">Reference proteome</keyword>
<dbReference type="OrthoDB" id="9786191at2"/>
<proteinExistence type="predicted"/>
<accession>F2IGL1</accession>
<evidence type="ECO:0000256" key="3">
    <source>
        <dbReference type="ARBA" id="ARBA00023004"/>
    </source>
</evidence>
<dbReference type="InterPro" id="IPR036909">
    <property type="entry name" value="Cyt_c-like_dom_sf"/>
</dbReference>
<dbReference type="KEGG" id="fte:Fluta_0613"/>
<evidence type="ECO:0000259" key="6">
    <source>
        <dbReference type="PROSITE" id="PS51007"/>
    </source>
</evidence>
<dbReference type="AlphaFoldDB" id="F2IGL1"/>
<evidence type="ECO:0000256" key="5">
    <source>
        <dbReference type="SAM" id="SignalP"/>
    </source>
</evidence>
<dbReference type="GO" id="GO:0020037">
    <property type="term" value="F:heme binding"/>
    <property type="evidence" value="ECO:0007669"/>
    <property type="project" value="InterPro"/>
</dbReference>
<dbReference type="Proteomes" id="UP000007463">
    <property type="component" value="Chromosome"/>
</dbReference>
<dbReference type="SUPFAM" id="SSF46626">
    <property type="entry name" value="Cytochrome c"/>
    <property type="match status" value="1"/>
</dbReference>
<dbReference type="PROSITE" id="PS51007">
    <property type="entry name" value="CYTC"/>
    <property type="match status" value="1"/>
</dbReference>